<feature type="transmembrane region" description="Helical" evidence="9">
    <location>
        <begin position="354"/>
        <end position="374"/>
    </location>
</feature>
<dbReference type="PROSITE" id="PS50283">
    <property type="entry name" value="NA_SOLUT_SYMP_3"/>
    <property type="match status" value="1"/>
</dbReference>
<feature type="transmembrane region" description="Helical" evidence="9">
    <location>
        <begin position="257"/>
        <end position="277"/>
    </location>
</feature>
<evidence type="ECO:0000256" key="2">
    <source>
        <dbReference type="ARBA" id="ARBA00006434"/>
    </source>
</evidence>
<dbReference type="GeneID" id="36516893"/>
<dbReference type="InterPro" id="IPR050277">
    <property type="entry name" value="Sodium:Solute_Symporter"/>
</dbReference>
<dbReference type="GO" id="GO:0015606">
    <property type="term" value="F:spermidine transmembrane transporter activity"/>
    <property type="evidence" value="ECO:0007669"/>
    <property type="project" value="TreeGrafter"/>
</dbReference>
<keyword evidence="5 9" id="KW-1133">Transmembrane helix</keyword>
<evidence type="ECO:0000256" key="4">
    <source>
        <dbReference type="ARBA" id="ARBA00022692"/>
    </source>
</evidence>
<dbReference type="RefSeq" id="XP_024665470.1">
    <property type="nucleotide sequence ID" value="XM_024809702.1"/>
</dbReference>
<evidence type="ECO:0000256" key="8">
    <source>
        <dbReference type="SAM" id="MobiDB-lite"/>
    </source>
</evidence>
<dbReference type="Proteomes" id="UP000238350">
    <property type="component" value="Unassembled WGS sequence"/>
</dbReference>
<dbReference type="Pfam" id="PF00474">
    <property type="entry name" value="SSF"/>
    <property type="match status" value="1"/>
</dbReference>
<evidence type="ECO:0008006" key="12">
    <source>
        <dbReference type="Google" id="ProtNLM"/>
    </source>
</evidence>
<keyword evidence="3" id="KW-0813">Transport</keyword>
<accession>A0A2T0FKM6</accession>
<evidence type="ECO:0000256" key="7">
    <source>
        <dbReference type="RuleBase" id="RU362091"/>
    </source>
</evidence>
<dbReference type="PANTHER" id="PTHR48086">
    <property type="entry name" value="SODIUM/PROLINE SYMPORTER-RELATED"/>
    <property type="match status" value="1"/>
</dbReference>
<feature type="transmembrane region" description="Helical" evidence="9">
    <location>
        <begin position="100"/>
        <end position="119"/>
    </location>
</feature>
<dbReference type="InterPro" id="IPR038377">
    <property type="entry name" value="Na/Glc_symporter_sf"/>
</dbReference>
<comment type="similarity">
    <text evidence="2 7">Belongs to the sodium:solute symporter (SSF) (TC 2.A.21) family.</text>
</comment>
<proteinExistence type="inferred from homology"/>
<feature type="region of interest" description="Disordered" evidence="8">
    <location>
        <begin position="491"/>
        <end position="518"/>
    </location>
</feature>
<feature type="transmembrane region" description="Helical" evidence="9">
    <location>
        <begin position="394"/>
        <end position="417"/>
    </location>
</feature>
<comment type="caution">
    <text evidence="10">The sequence shown here is derived from an EMBL/GenBank/DDBJ whole genome shotgun (WGS) entry which is preliminary data.</text>
</comment>
<keyword evidence="6 9" id="KW-0472">Membrane</keyword>
<sequence>MGCGILLTYPQIAAYSGIHGLFVYALCGAIPLVIFAVLGPIIRKKTPHGFVMTEWVRQRYGIGASWLVSCATILTVYLFMVSELTSIQAVIESLTNLKGWPALIVEACVTGIYTSLGGFQTSFFTDNLQAPAVLALLIIVIAAMGAEIKIDKSLVGPSGLLKGNLLGWKLIYILFVAIMTNDCFMAGFWLRTFASKTNRDLYIACTIAGFLFFIICAGVGIPGMLAVWAKLIDPASPTFEEDSQVAFFLVLKELPKWVHGFTLVFACLLSSCTIDSFQSALASTVSNDFFRNRVRKIWVRAFTLATLAPSIVVALQAPNVLNIYLICDVLSSAIIPVLFLGLSKYFWFVTGLEIFMSLIGGIIGVFVFGTIFWHSAAGGGAQLIMSNGIYGDDWSAFGTFVVAPLASVVGAMLSILARGIWLACSTKRLWAVFDEPTAPTTAWGRFWFGHDDILVKHHTIPWYERYNMPAWCKTVDYWIFIQDYELAEKPHEGSDESDSVVTTSEKESSVKNEAIIIS</sequence>
<reference evidence="10 11" key="1">
    <citation type="submission" date="2017-04" db="EMBL/GenBank/DDBJ databases">
        <title>Genome sequencing of [Candida] sorbophila.</title>
        <authorList>
            <person name="Ahn J.O."/>
        </authorList>
    </citation>
    <scope>NUCLEOTIDE SEQUENCE [LARGE SCALE GENOMIC DNA]</scope>
    <source>
        <strain evidence="10 11">DS02</strain>
    </source>
</reference>
<protein>
    <recommendedName>
        <fullName evidence="12">Urea active transporter 1</fullName>
    </recommendedName>
</protein>
<evidence type="ECO:0000256" key="6">
    <source>
        <dbReference type="ARBA" id="ARBA00023136"/>
    </source>
</evidence>
<dbReference type="Gene3D" id="1.20.1730.10">
    <property type="entry name" value="Sodium/glucose cotransporter"/>
    <property type="match status" value="1"/>
</dbReference>
<dbReference type="PANTHER" id="PTHR48086:SF10">
    <property type="entry name" value="AGR155CP"/>
    <property type="match status" value="1"/>
</dbReference>
<dbReference type="OrthoDB" id="6132759at2759"/>
<evidence type="ECO:0000313" key="11">
    <source>
        <dbReference type="Proteomes" id="UP000238350"/>
    </source>
</evidence>
<evidence type="ECO:0000256" key="5">
    <source>
        <dbReference type="ARBA" id="ARBA00022989"/>
    </source>
</evidence>
<name>A0A2T0FKM6_9ASCO</name>
<evidence type="ECO:0000313" key="10">
    <source>
        <dbReference type="EMBL" id="PRT55525.1"/>
    </source>
</evidence>
<dbReference type="AlphaFoldDB" id="A0A2T0FKM6"/>
<dbReference type="GO" id="GO:0005886">
    <property type="term" value="C:plasma membrane"/>
    <property type="evidence" value="ECO:0007669"/>
    <property type="project" value="TreeGrafter"/>
</dbReference>
<feature type="transmembrane region" description="Helical" evidence="9">
    <location>
        <begin position="131"/>
        <end position="150"/>
    </location>
</feature>
<dbReference type="STRING" id="45607.A0A2T0FKM6"/>
<evidence type="ECO:0000256" key="3">
    <source>
        <dbReference type="ARBA" id="ARBA00022448"/>
    </source>
</evidence>
<feature type="transmembrane region" description="Helical" evidence="9">
    <location>
        <begin position="323"/>
        <end position="342"/>
    </location>
</feature>
<gene>
    <name evidence="10" type="ORF">B9G98_03145</name>
</gene>
<feature type="transmembrane region" description="Helical" evidence="9">
    <location>
        <begin position="170"/>
        <end position="190"/>
    </location>
</feature>
<feature type="transmembrane region" description="Helical" evidence="9">
    <location>
        <begin position="297"/>
        <end position="317"/>
    </location>
</feature>
<organism evidence="10 11">
    <name type="scientific">Wickerhamiella sorbophila</name>
    <dbReference type="NCBI Taxonomy" id="45607"/>
    <lineage>
        <taxon>Eukaryota</taxon>
        <taxon>Fungi</taxon>
        <taxon>Dikarya</taxon>
        <taxon>Ascomycota</taxon>
        <taxon>Saccharomycotina</taxon>
        <taxon>Dipodascomycetes</taxon>
        <taxon>Dipodascales</taxon>
        <taxon>Trichomonascaceae</taxon>
        <taxon>Wickerhamiella</taxon>
    </lineage>
</organism>
<dbReference type="EMBL" id="NDIQ01000021">
    <property type="protein sequence ID" value="PRT55525.1"/>
    <property type="molecule type" value="Genomic_DNA"/>
</dbReference>
<comment type="subcellular location">
    <subcellularLocation>
        <location evidence="1">Membrane</location>
        <topology evidence="1">Multi-pass membrane protein</topology>
    </subcellularLocation>
</comment>
<feature type="transmembrane region" description="Helical" evidence="9">
    <location>
        <begin position="202"/>
        <end position="229"/>
    </location>
</feature>
<dbReference type="InterPro" id="IPR001734">
    <property type="entry name" value="Na/solute_symporter"/>
</dbReference>
<keyword evidence="11" id="KW-1185">Reference proteome</keyword>
<feature type="transmembrane region" description="Helical" evidence="9">
    <location>
        <begin position="60"/>
        <end position="80"/>
    </location>
</feature>
<feature type="transmembrane region" description="Helical" evidence="9">
    <location>
        <begin position="12"/>
        <end position="39"/>
    </location>
</feature>
<evidence type="ECO:0000256" key="9">
    <source>
        <dbReference type="SAM" id="Phobius"/>
    </source>
</evidence>
<evidence type="ECO:0000256" key="1">
    <source>
        <dbReference type="ARBA" id="ARBA00004141"/>
    </source>
</evidence>
<keyword evidence="4 9" id="KW-0812">Transmembrane</keyword>